<protein>
    <submittedName>
        <fullName evidence="2">Uncharacterized protein</fullName>
    </submittedName>
</protein>
<feature type="transmembrane region" description="Helical" evidence="1">
    <location>
        <begin position="16"/>
        <end position="37"/>
    </location>
</feature>
<dbReference type="AlphaFoldDB" id="A0A6A6EC24"/>
<name>A0A6A6EC24_9PEZI</name>
<reference evidence="2" key="1">
    <citation type="journal article" date="2020" name="Stud. Mycol.">
        <title>101 Dothideomycetes genomes: a test case for predicting lifestyles and emergence of pathogens.</title>
        <authorList>
            <person name="Haridas S."/>
            <person name="Albert R."/>
            <person name="Binder M."/>
            <person name="Bloem J."/>
            <person name="Labutti K."/>
            <person name="Salamov A."/>
            <person name="Andreopoulos B."/>
            <person name="Baker S."/>
            <person name="Barry K."/>
            <person name="Bills G."/>
            <person name="Bluhm B."/>
            <person name="Cannon C."/>
            <person name="Castanera R."/>
            <person name="Culley D."/>
            <person name="Daum C."/>
            <person name="Ezra D."/>
            <person name="Gonzalez J."/>
            <person name="Henrissat B."/>
            <person name="Kuo A."/>
            <person name="Liang C."/>
            <person name="Lipzen A."/>
            <person name="Lutzoni F."/>
            <person name="Magnuson J."/>
            <person name="Mondo S."/>
            <person name="Nolan M."/>
            <person name="Ohm R."/>
            <person name="Pangilinan J."/>
            <person name="Park H.-J."/>
            <person name="Ramirez L."/>
            <person name="Alfaro M."/>
            <person name="Sun H."/>
            <person name="Tritt A."/>
            <person name="Yoshinaga Y."/>
            <person name="Zwiers L.-H."/>
            <person name="Turgeon B."/>
            <person name="Goodwin S."/>
            <person name="Spatafora J."/>
            <person name="Crous P."/>
            <person name="Grigoriev I."/>
        </authorList>
    </citation>
    <scope>NUCLEOTIDE SEQUENCE</scope>
    <source>
        <strain evidence="2">CBS 207.26</strain>
    </source>
</reference>
<keyword evidence="1" id="KW-1133">Transmembrane helix</keyword>
<keyword evidence="3" id="KW-1185">Reference proteome</keyword>
<gene>
    <name evidence="2" type="ORF">K469DRAFT_83385</name>
</gene>
<keyword evidence="1" id="KW-0812">Transmembrane</keyword>
<evidence type="ECO:0000256" key="1">
    <source>
        <dbReference type="SAM" id="Phobius"/>
    </source>
</evidence>
<dbReference type="EMBL" id="ML994623">
    <property type="protein sequence ID" value="KAF2188585.1"/>
    <property type="molecule type" value="Genomic_DNA"/>
</dbReference>
<accession>A0A6A6EC24</accession>
<dbReference type="Proteomes" id="UP000800200">
    <property type="component" value="Unassembled WGS sequence"/>
</dbReference>
<sequence>MDCGLQTIKILATKTALIYISRLWNASFMAFLSSYGLEVRKTWKSWICLSIRAFFLTFLDPKRLDHFFHAGPSQ</sequence>
<evidence type="ECO:0000313" key="2">
    <source>
        <dbReference type="EMBL" id="KAF2188585.1"/>
    </source>
</evidence>
<keyword evidence="1" id="KW-0472">Membrane</keyword>
<organism evidence="2 3">
    <name type="scientific">Zopfia rhizophila CBS 207.26</name>
    <dbReference type="NCBI Taxonomy" id="1314779"/>
    <lineage>
        <taxon>Eukaryota</taxon>
        <taxon>Fungi</taxon>
        <taxon>Dikarya</taxon>
        <taxon>Ascomycota</taxon>
        <taxon>Pezizomycotina</taxon>
        <taxon>Dothideomycetes</taxon>
        <taxon>Dothideomycetes incertae sedis</taxon>
        <taxon>Zopfiaceae</taxon>
        <taxon>Zopfia</taxon>
    </lineage>
</organism>
<proteinExistence type="predicted"/>
<evidence type="ECO:0000313" key="3">
    <source>
        <dbReference type="Proteomes" id="UP000800200"/>
    </source>
</evidence>